<comment type="caution">
    <text evidence="1">The sequence shown here is derived from an EMBL/GenBank/DDBJ whole genome shotgun (WGS) entry which is preliminary data.</text>
</comment>
<organism evidence="1 2">
    <name type="scientific">Melia azedarach</name>
    <name type="common">Chinaberry tree</name>
    <dbReference type="NCBI Taxonomy" id="155640"/>
    <lineage>
        <taxon>Eukaryota</taxon>
        <taxon>Viridiplantae</taxon>
        <taxon>Streptophyta</taxon>
        <taxon>Embryophyta</taxon>
        <taxon>Tracheophyta</taxon>
        <taxon>Spermatophyta</taxon>
        <taxon>Magnoliopsida</taxon>
        <taxon>eudicotyledons</taxon>
        <taxon>Gunneridae</taxon>
        <taxon>Pentapetalae</taxon>
        <taxon>rosids</taxon>
        <taxon>malvids</taxon>
        <taxon>Sapindales</taxon>
        <taxon>Meliaceae</taxon>
        <taxon>Melia</taxon>
    </lineage>
</organism>
<keyword evidence="2" id="KW-1185">Reference proteome</keyword>
<accession>A0ACC1YX35</accession>
<evidence type="ECO:0000313" key="2">
    <source>
        <dbReference type="Proteomes" id="UP001164539"/>
    </source>
</evidence>
<gene>
    <name evidence="1" type="ORF">OWV82_000679</name>
</gene>
<dbReference type="Proteomes" id="UP001164539">
    <property type="component" value="Chromosome 1"/>
</dbReference>
<reference evidence="1 2" key="1">
    <citation type="journal article" date="2023" name="Science">
        <title>Complex scaffold remodeling in plant triterpene biosynthesis.</title>
        <authorList>
            <person name="De La Pena R."/>
            <person name="Hodgson H."/>
            <person name="Liu J.C."/>
            <person name="Stephenson M.J."/>
            <person name="Martin A.C."/>
            <person name="Owen C."/>
            <person name="Harkess A."/>
            <person name="Leebens-Mack J."/>
            <person name="Jimenez L.E."/>
            <person name="Osbourn A."/>
            <person name="Sattely E.S."/>
        </authorList>
    </citation>
    <scope>NUCLEOTIDE SEQUENCE [LARGE SCALE GENOMIC DNA]</scope>
    <source>
        <strain evidence="2">cv. JPN11</strain>
        <tissue evidence="1">Leaf</tissue>
    </source>
</reference>
<name>A0ACC1YX35_MELAZ</name>
<dbReference type="EMBL" id="CM051394">
    <property type="protein sequence ID" value="KAJ4727604.1"/>
    <property type="molecule type" value="Genomic_DNA"/>
</dbReference>
<evidence type="ECO:0000313" key="1">
    <source>
        <dbReference type="EMBL" id="KAJ4727604.1"/>
    </source>
</evidence>
<proteinExistence type="predicted"/>
<sequence length="384" mass="43787">MTEHQPRQHHRHQEERPKRRFCDYCNERTAVLYCRADSAKLCLPCDREVHSTNQLFSKHSRSLLCDLCDASPASIFCETEHFVLCTNCDWENHSQGNSYLSPVHNRRPIESFTGCPSVSELFTVVGFHDLDHKPLSLADENGNNSNVSAELSALLAWEPPDFVSIDDLIVSSDSDHNFQALGVPPLPKNRNASCGQHKEEMLSQLRQLAKLEPNFKYESADVEPFAGFQSLVPEPNFQPGHLRTSAERDAEPISFPAYETSSLRWPTDSCEAANQRPLTLLRNHFEESFAVPDKHLDTTGCTRNVSVSDGDEGRSQHPITAETSAVFPKVSVHELNSQERDSAISRYKEKRKTRRYDKHIRYESRKVRAESRTRIKGRFARIDH</sequence>
<protein>
    <submittedName>
        <fullName evidence="1">CONSTANS-like zinc finger protein</fullName>
    </submittedName>
</protein>